<comment type="caution">
    <text evidence="2">The sequence shown here is derived from an EMBL/GenBank/DDBJ whole genome shotgun (WGS) entry which is preliminary data.</text>
</comment>
<gene>
    <name evidence="2" type="ORF">Taro_021356</name>
</gene>
<protein>
    <recommendedName>
        <fullName evidence="4">Aminotransferase-like plant mobile domain-containing protein</fullName>
    </recommendedName>
</protein>
<dbReference type="EMBL" id="NMUH01001090">
    <property type="protein sequence ID" value="MQL88800.1"/>
    <property type="molecule type" value="Genomic_DNA"/>
</dbReference>
<accession>A0A843V4S9</accession>
<feature type="compositionally biased region" description="Polar residues" evidence="1">
    <location>
        <begin position="480"/>
        <end position="491"/>
    </location>
</feature>
<name>A0A843V4S9_COLES</name>
<evidence type="ECO:0008006" key="4">
    <source>
        <dbReference type="Google" id="ProtNLM"/>
    </source>
</evidence>
<feature type="region of interest" description="Disordered" evidence="1">
    <location>
        <begin position="454"/>
        <end position="507"/>
    </location>
</feature>
<reference evidence="2" key="1">
    <citation type="submission" date="2017-07" db="EMBL/GenBank/DDBJ databases">
        <title>Taro Niue Genome Assembly and Annotation.</title>
        <authorList>
            <person name="Atibalentja N."/>
            <person name="Keating K."/>
            <person name="Fields C.J."/>
        </authorList>
    </citation>
    <scope>NUCLEOTIDE SEQUENCE</scope>
    <source>
        <strain evidence="2">Niue_2</strain>
        <tissue evidence="2">Leaf</tissue>
    </source>
</reference>
<organism evidence="2 3">
    <name type="scientific">Colocasia esculenta</name>
    <name type="common">Wild taro</name>
    <name type="synonym">Arum esculentum</name>
    <dbReference type="NCBI Taxonomy" id="4460"/>
    <lineage>
        <taxon>Eukaryota</taxon>
        <taxon>Viridiplantae</taxon>
        <taxon>Streptophyta</taxon>
        <taxon>Embryophyta</taxon>
        <taxon>Tracheophyta</taxon>
        <taxon>Spermatophyta</taxon>
        <taxon>Magnoliopsida</taxon>
        <taxon>Liliopsida</taxon>
        <taxon>Araceae</taxon>
        <taxon>Aroideae</taxon>
        <taxon>Colocasieae</taxon>
        <taxon>Colocasia</taxon>
    </lineage>
</organism>
<feature type="compositionally biased region" description="Low complexity" evidence="1">
    <location>
        <begin position="427"/>
        <end position="436"/>
    </location>
</feature>
<evidence type="ECO:0000313" key="3">
    <source>
        <dbReference type="Proteomes" id="UP000652761"/>
    </source>
</evidence>
<dbReference type="AlphaFoldDB" id="A0A843V4S9"/>
<evidence type="ECO:0000256" key="1">
    <source>
        <dbReference type="SAM" id="MobiDB-lite"/>
    </source>
</evidence>
<sequence length="531" mass="56045">MPWSLCRLDNYGHQPDSQDLTLLVVREASGLGPRRAARGGFTAFLTVLFPVGPFARTGFAAFAPAFFLSARGRGVLIPGAILSVLFYSQLRFPTLAGTALALRRRGTKGQTSGQAERHAYIGALKPLVRLDSSLMTSGGSSASPSVYTWWRHFLLDYGYPPDAALSSPILPGSFNNALWREWERHIRHSIARVGLIEFVSQIESGTRLLDFWSVVVGAGNVVKIPPEKVVLPPTFSPAPSGKTPPTIGSAAPARRLVPCSRLPAGGPLGHLLRMGKLYTPPEVRIRLGPHPMRIRSPWLTTTTIPLSMGRHPDVADLPRASPTEQGHASANIMAGEGAGCPDVTVPVVDGSAALQTIHDLLTSGPETGLPDCSDFNFVESDERVWPQVLHSAMAISSTAELPAASPPEKGEIPRRTSGETNAELIEASPADASPPSTAGVAGAETTSHDAVVASSLPGTSEPLPGGSADGSAGECLHLPETSSLGTTTGDASETACPAEGQRSTPTSLGVRGWWPSHRTFYSFSFSPSLVL</sequence>
<keyword evidence="3" id="KW-1185">Reference proteome</keyword>
<feature type="region of interest" description="Disordered" evidence="1">
    <location>
        <begin position="426"/>
        <end position="445"/>
    </location>
</feature>
<evidence type="ECO:0000313" key="2">
    <source>
        <dbReference type="EMBL" id="MQL88800.1"/>
    </source>
</evidence>
<dbReference type="Proteomes" id="UP000652761">
    <property type="component" value="Unassembled WGS sequence"/>
</dbReference>
<proteinExistence type="predicted"/>